<gene>
    <name evidence="4" type="primary">LOC120435514</name>
</gene>
<proteinExistence type="predicted"/>
<feature type="transmembrane region" description="Helical" evidence="2">
    <location>
        <begin position="67"/>
        <end position="88"/>
    </location>
</feature>
<feature type="domain" description="C-type lectin" evidence="3">
    <location>
        <begin position="148"/>
        <end position="281"/>
    </location>
</feature>
<dbReference type="GeneID" id="120435514"/>
<name>A0A668VJZ1_OREAU</name>
<dbReference type="InterPro" id="IPR016186">
    <property type="entry name" value="C-type_lectin-like/link_sf"/>
</dbReference>
<dbReference type="KEGG" id="oau:120435514"/>
<organism evidence="4 5">
    <name type="scientific">Oreochromis aureus</name>
    <name type="common">Israeli tilapia</name>
    <name type="synonym">Chromis aureus</name>
    <dbReference type="NCBI Taxonomy" id="47969"/>
    <lineage>
        <taxon>Eukaryota</taxon>
        <taxon>Metazoa</taxon>
        <taxon>Chordata</taxon>
        <taxon>Craniata</taxon>
        <taxon>Vertebrata</taxon>
        <taxon>Euteleostomi</taxon>
        <taxon>Actinopterygii</taxon>
        <taxon>Neopterygii</taxon>
        <taxon>Teleostei</taxon>
        <taxon>Neoteleostei</taxon>
        <taxon>Acanthomorphata</taxon>
        <taxon>Ovalentaria</taxon>
        <taxon>Cichlomorphae</taxon>
        <taxon>Cichliformes</taxon>
        <taxon>Cichlidae</taxon>
        <taxon>African cichlids</taxon>
        <taxon>Pseudocrenilabrinae</taxon>
        <taxon>Oreochromini</taxon>
        <taxon>Oreochromis</taxon>
    </lineage>
</organism>
<keyword evidence="2" id="KW-1133">Transmembrane helix</keyword>
<dbReference type="SMART" id="SM00034">
    <property type="entry name" value="CLECT"/>
    <property type="match status" value="1"/>
</dbReference>
<sequence length="294" mass="32923">MPEAEVVYSDVKFARGKKGASEAVTPSTDSTYSEIKISKTQPSTAQLSEGPQPAVVSKESKVTSERLVLVVLSVLLAAALIALCFTTIKIITTNKQLENLERHKMKCKSNFTETLSKIQPCSTVQPTCPGPKVINDPCYKCEEGWEQHGGKCYYFSNSNSSWKQSRDECRAKGGDLVKIESREEQTFLERKLRDVMTEAEDKFWIGLTDSAAEDRWVWVDGSPLNQSLKFWSGKEPDNWKGRNGEYHDGEDCARMGEQGGADDLKCWFDAFCSNPNRSICEKAEVKGQFKKVCD</sequence>
<dbReference type="InterPro" id="IPR001304">
    <property type="entry name" value="C-type_lectin-like"/>
</dbReference>
<evidence type="ECO:0000259" key="3">
    <source>
        <dbReference type="PROSITE" id="PS50041"/>
    </source>
</evidence>
<dbReference type="AlphaFoldDB" id="A0A668VJZ1"/>
<keyword evidence="2" id="KW-0812">Transmembrane</keyword>
<protein>
    <recommendedName>
        <fullName evidence="3">C-type lectin domain-containing protein</fullName>
    </recommendedName>
</protein>
<keyword evidence="5" id="KW-1185">Reference proteome</keyword>
<dbReference type="InterPro" id="IPR033989">
    <property type="entry name" value="CD209-like_CTLD"/>
</dbReference>
<reference evidence="4" key="1">
    <citation type="submission" date="2025-08" db="UniProtKB">
        <authorList>
            <consortium name="Ensembl"/>
        </authorList>
    </citation>
    <scope>IDENTIFICATION</scope>
</reference>
<reference evidence="4" key="2">
    <citation type="submission" date="2025-09" db="UniProtKB">
        <authorList>
            <consortium name="Ensembl"/>
        </authorList>
    </citation>
    <scope>IDENTIFICATION</scope>
</reference>
<dbReference type="GO" id="GO:0030246">
    <property type="term" value="F:carbohydrate binding"/>
    <property type="evidence" value="ECO:0007669"/>
    <property type="project" value="UniProtKB-KW"/>
</dbReference>
<evidence type="ECO:0000313" key="4">
    <source>
        <dbReference type="Ensembl" id="ENSOABP00000050833.2"/>
    </source>
</evidence>
<accession>A0A668VJZ1</accession>
<dbReference type="Pfam" id="PF00059">
    <property type="entry name" value="Lectin_C"/>
    <property type="match status" value="1"/>
</dbReference>
<dbReference type="SUPFAM" id="SSF56436">
    <property type="entry name" value="C-type lectin-like"/>
    <property type="match status" value="1"/>
</dbReference>
<keyword evidence="1" id="KW-0430">Lectin</keyword>
<dbReference type="RefSeq" id="XP_039461203.1">
    <property type="nucleotide sequence ID" value="XM_039605269.1"/>
</dbReference>
<dbReference type="Ensembl" id="ENSOABT00000052131.2">
    <property type="protein sequence ID" value="ENSOABP00000050833.2"/>
    <property type="gene ID" value="ENSOABG00000022646.2"/>
</dbReference>
<dbReference type="PANTHER" id="PTHR22803">
    <property type="entry name" value="MANNOSE, PHOSPHOLIPASE, LECTIN RECEPTOR RELATED"/>
    <property type="match status" value="1"/>
</dbReference>
<dbReference type="Gene3D" id="3.10.100.10">
    <property type="entry name" value="Mannose-Binding Protein A, subunit A"/>
    <property type="match status" value="1"/>
</dbReference>
<dbReference type="CDD" id="cd03590">
    <property type="entry name" value="CLECT_DC-SIGN_like"/>
    <property type="match status" value="1"/>
</dbReference>
<evidence type="ECO:0000313" key="5">
    <source>
        <dbReference type="Proteomes" id="UP000472276"/>
    </source>
</evidence>
<evidence type="ECO:0000256" key="2">
    <source>
        <dbReference type="SAM" id="Phobius"/>
    </source>
</evidence>
<dbReference type="RefSeq" id="XP_039461202.1">
    <property type="nucleotide sequence ID" value="XM_039605268.1"/>
</dbReference>
<keyword evidence="2" id="KW-0472">Membrane</keyword>
<evidence type="ECO:0000256" key="1">
    <source>
        <dbReference type="ARBA" id="ARBA00022734"/>
    </source>
</evidence>
<dbReference type="InterPro" id="IPR050111">
    <property type="entry name" value="C-type_lectin/snaclec_domain"/>
</dbReference>
<dbReference type="InterPro" id="IPR016187">
    <property type="entry name" value="CTDL_fold"/>
</dbReference>
<dbReference type="Proteomes" id="UP000472276">
    <property type="component" value="Unassembled WGS sequence"/>
</dbReference>
<dbReference type="PROSITE" id="PS50041">
    <property type="entry name" value="C_TYPE_LECTIN_2"/>
    <property type="match status" value="1"/>
</dbReference>